<dbReference type="AlphaFoldDB" id="A0A0C3D1R6"/>
<evidence type="ECO:0000313" key="2">
    <source>
        <dbReference type="EMBL" id="KIM54770.1"/>
    </source>
</evidence>
<gene>
    <name evidence="2" type="ORF">SCLCIDRAFT_1221689</name>
</gene>
<evidence type="ECO:0000313" key="3">
    <source>
        <dbReference type="Proteomes" id="UP000053989"/>
    </source>
</evidence>
<dbReference type="InParanoid" id="A0A0C3D1R6"/>
<feature type="region of interest" description="Disordered" evidence="1">
    <location>
        <begin position="1"/>
        <end position="20"/>
    </location>
</feature>
<name>A0A0C3D1R6_9AGAM</name>
<keyword evidence="3" id="KW-1185">Reference proteome</keyword>
<protein>
    <submittedName>
        <fullName evidence="2">Uncharacterized protein</fullName>
    </submittedName>
</protein>
<accession>A0A0C3D1R6</accession>
<dbReference type="Proteomes" id="UP000053989">
    <property type="component" value="Unassembled WGS sequence"/>
</dbReference>
<proteinExistence type="predicted"/>
<dbReference type="EMBL" id="KN822147">
    <property type="protein sequence ID" value="KIM54770.1"/>
    <property type="molecule type" value="Genomic_DNA"/>
</dbReference>
<dbReference type="HOGENOM" id="CLU_2706284_0_0_1"/>
<reference evidence="3" key="2">
    <citation type="submission" date="2015-01" db="EMBL/GenBank/DDBJ databases">
        <title>Evolutionary Origins and Diversification of the Mycorrhizal Mutualists.</title>
        <authorList>
            <consortium name="DOE Joint Genome Institute"/>
            <consortium name="Mycorrhizal Genomics Consortium"/>
            <person name="Kohler A."/>
            <person name="Kuo A."/>
            <person name="Nagy L.G."/>
            <person name="Floudas D."/>
            <person name="Copeland A."/>
            <person name="Barry K.W."/>
            <person name="Cichocki N."/>
            <person name="Veneault-Fourrey C."/>
            <person name="LaButti K."/>
            <person name="Lindquist E.A."/>
            <person name="Lipzen A."/>
            <person name="Lundell T."/>
            <person name="Morin E."/>
            <person name="Murat C."/>
            <person name="Riley R."/>
            <person name="Ohm R."/>
            <person name="Sun H."/>
            <person name="Tunlid A."/>
            <person name="Henrissat B."/>
            <person name="Grigoriev I.V."/>
            <person name="Hibbett D.S."/>
            <person name="Martin F."/>
        </authorList>
    </citation>
    <scope>NUCLEOTIDE SEQUENCE [LARGE SCALE GENOMIC DNA]</scope>
    <source>
        <strain evidence="3">Foug A</strain>
    </source>
</reference>
<sequence>MPLPLPLGSRQSSPEEKRHSGASFAELMLKRRIELACEIPIYLLKTLFDCRKMTALLAQMGNRCCGYLPLIVY</sequence>
<organism evidence="2 3">
    <name type="scientific">Scleroderma citrinum Foug A</name>
    <dbReference type="NCBI Taxonomy" id="1036808"/>
    <lineage>
        <taxon>Eukaryota</taxon>
        <taxon>Fungi</taxon>
        <taxon>Dikarya</taxon>
        <taxon>Basidiomycota</taxon>
        <taxon>Agaricomycotina</taxon>
        <taxon>Agaricomycetes</taxon>
        <taxon>Agaricomycetidae</taxon>
        <taxon>Boletales</taxon>
        <taxon>Sclerodermatineae</taxon>
        <taxon>Sclerodermataceae</taxon>
        <taxon>Scleroderma</taxon>
    </lineage>
</organism>
<reference evidence="2 3" key="1">
    <citation type="submission" date="2014-04" db="EMBL/GenBank/DDBJ databases">
        <authorList>
            <consortium name="DOE Joint Genome Institute"/>
            <person name="Kuo A."/>
            <person name="Kohler A."/>
            <person name="Nagy L.G."/>
            <person name="Floudas D."/>
            <person name="Copeland A."/>
            <person name="Barry K.W."/>
            <person name="Cichocki N."/>
            <person name="Veneault-Fourrey C."/>
            <person name="LaButti K."/>
            <person name="Lindquist E.A."/>
            <person name="Lipzen A."/>
            <person name="Lundell T."/>
            <person name="Morin E."/>
            <person name="Murat C."/>
            <person name="Sun H."/>
            <person name="Tunlid A."/>
            <person name="Henrissat B."/>
            <person name="Grigoriev I.V."/>
            <person name="Hibbett D.S."/>
            <person name="Martin F."/>
            <person name="Nordberg H.P."/>
            <person name="Cantor M.N."/>
            <person name="Hua S.X."/>
        </authorList>
    </citation>
    <scope>NUCLEOTIDE SEQUENCE [LARGE SCALE GENOMIC DNA]</scope>
    <source>
        <strain evidence="2 3">Foug A</strain>
    </source>
</reference>
<evidence type="ECO:0000256" key="1">
    <source>
        <dbReference type="SAM" id="MobiDB-lite"/>
    </source>
</evidence>